<dbReference type="EMBL" id="GL445140">
    <property type="protein sequence ID" value="EFN90118.1"/>
    <property type="molecule type" value="Genomic_DNA"/>
</dbReference>
<dbReference type="InterPro" id="IPR048365">
    <property type="entry name" value="TNP-like_RNaseH_N"/>
</dbReference>
<gene>
    <name evidence="2" type="ORF">EAI_17545</name>
</gene>
<evidence type="ECO:0000259" key="1">
    <source>
        <dbReference type="Pfam" id="PF21787"/>
    </source>
</evidence>
<keyword evidence="3" id="KW-1185">Reference proteome</keyword>
<accession>E2B2G3</accession>
<sequence>MSIKPGLQYDNSSASVIGRSTMKLSGEINSSNKQATHSLVFILCGISTKWKQTIAYKFTANSFCPHEMVKEIETIIQKAHFIGLTIKVVISAMSALNRSWWKILNITGKKWTTVNNYIQHPCDKKEKLYIMPDSVHVFKNVACSLTAGNTLFKCNISSTIQFTAQ</sequence>
<dbReference type="InParanoid" id="E2B2G3"/>
<dbReference type="KEGG" id="hst:105184339"/>
<dbReference type="Pfam" id="PF21787">
    <property type="entry name" value="TNP-like_RNaseH_N"/>
    <property type="match status" value="1"/>
</dbReference>
<dbReference type="OrthoDB" id="6624120at2759"/>
<organism evidence="3">
    <name type="scientific">Harpegnathos saltator</name>
    <name type="common">Jerdon's jumping ant</name>
    <dbReference type="NCBI Taxonomy" id="610380"/>
    <lineage>
        <taxon>Eukaryota</taxon>
        <taxon>Metazoa</taxon>
        <taxon>Ecdysozoa</taxon>
        <taxon>Arthropoda</taxon>
        <taxon>Hexapoda</taxon>
        <taxon>Insecta</taxon>
        <taxon>Pterygota</taxon>
        <taxon>Neoptera</taxon>
        <taxon>Endopterygota</taxon>
        <taxon>Hymenoptera</taxon>
        <taxon>Apocrita</taxon>
        <taxon>Aculeata</taxon>
        <taxon>Formicoidea</taxon>
        <taxon>Formicidae</taxon>
        <taxon>Ponerinae</taxon>
        <taxon>Ponerini</taxon>
        <taxon>Harpegnathos</taxon>
    </lineage>
</organism>
<proteinExistence type="predicted"/>
<dbReference type="OMA" id="TIAYKFT"/>
<dbReference type="AlphaFoldDB" id="E2B2G3"/>
<protein>
    <recommendedName>
        <fullName evidence="1">Transposable element P transposase-like RNase H domain-containing protein</fullName>
    </recommendedName>
</protein>
<evidence type="ECO:0000313" key="2">
    <source>
        <dbReference type="EMBL" id="EFN90118.1"/>
    </source>
</evidence>
<evidence type="ECO:0000313" key="3">
    <source>
        <dbReference type="Proteomes" id="UP000008237"/>
    </source>
</evidence>
<reference evidence="2 3" key="1">
    <citation type="journal article" date="2010" name="Science">
        <title>Genomic comparison of the ants Camponotus floridanus and Harpegnathos saltator.</title>
        <authorList>
            <person name="Bonasio R."/>
            <person name="Zhang G."/>
            <person name="Ye C."/>
            <person name="Mutti N.S."/>
            <person name="Fang X."/>
            <person name="Qin N."/>
            <person name="Donahue G."/>
            <person name="Yang P."/>
            <person name="Li Q."/>
            <person name="Li C."/>
            <person name="Zhang P."/>
            <person name="Huang Z."/>
            <person name="Berger S.L."/>
            <person name="Reinberg D."/>
            <person name="Wang J."/>
            <person name="Liebig J."/>
        </authorList>
    </citation>
    <scope>NUCLEOTIDE SEQUENCE [LARGE SCALE GENOMIC DNA]</scope>
    <source>
        <strain evidence="2 3">R22 G/1</strain>
    </source>
</reference>
<feature type="domain" description="Transposable element P transposase-like RNase H" evidence="1">
    <location>
        <begin position="1"/>
        <end position="104"/>
    </location>
</feature>
<name>E2B2G3_HARSA</name>
<dbReference type="Proteomes" id="UP000008237">
    <property type="component" value="Unassembled WGS sequence"/>
</dbReference>